<evidence type="ECO:0000313" key="2">
    <source>
        <dbReference type="EMBL" id="SBW02551.1"/>
    </source>
</evidence>
<dbReference type="PANTHER" id="PTHR36513:SF1">
    <property type="entry name" value="TRANSMEMBRANE PROTEIN"/>
    <property type="match status" value="1"/>
</dbReference>
<sequence length="374" mass="41642">MRKQLRTKPTTIDRRMNSLMGISFAGAIRWMVWPVVAVGVSACATRPDANSLTVGYEISEPYRKVTVITATDRQRDLAGIGYTAKRSPRLQFERFTLAIPPAHKEPGKVQLQMQANSMQTYPVAGREAISGKDINITDDTLIYVHGYNYSFQESLFQIAGIVADGELREVPILFSWPSEGAVTGYIADRDAATYARDDLVELLGHLKSQRSNANITLFGHSMGAWLVVEALRQLKLSGHEDVLRRISQVVLAAPDIDIDLFKRQVETIGPLARPIIVLNSTDDRELAISRRIGGFRVRMGSVGEDNAAVQEMIAKNAIRVIDLSMLPAPDRTNHSRFIKLAEILSRSGKRRKTLLESDLGDALEHVTFTKRMID</sequence>
<keyword evidence="1" id="KW-1133">Transmembrane helix</keyword>
<dbReference type="SUPFAM" id="SSF53474">
    <property type="entry name" value="alpha/beta-Hydrolases"/>
    <property type="match status" value="1"/>
</dbReference>
<evidence type="ECO:0008006" key="3">
    <source>
        <dbReference type="Google" id="ProtNLM"/>
    </source>
</evidence>
<dbReference type="PIRSF" id="PIRSF033909">
    <property type="entry name" value="UCP033909"/>
    <property type="match status" value="1"/>
</dbReference>
<dbReference type="AlphaFoldDB" id="A0A212JSY6"/>
<name>A0A212JSY6_9PROT</name>
<dbReference type="PANTHER" id="PTHR36513">
    <property type="entry name" value="ABC TRANSMEMBRANE TYPE-1 DOMAIN-CONTAINING PROTEIN"/>
    <property type="match status" value="1"/>
</dbReference>
<keyword evidence="1" id="KW-0472">Membrane</keyword>
<evidence type="ECO:0000256" key="1">
    <source>
        <dbReference type="SAM" id="Phobius"/>
    </source>
</evidence>
<dbReference type="InterPro" id="IPR014586">
    <property type="entry name" value="UCP033909"/>
</dbReference>
<dbReference type="Gene3D" id="3.40.50.1820">
    <property type="entry name" value="alpha/beta hydrolase"/>
    <property type="match status" value="1"/>
</dbReference>
<organism evidence="2">
    <name type="scientific">uncultured Alphaproteobacteria bacterium</name>
    <dbReference type="NCBI Taxonomy" id="91750"/>
    <lineage>
        <taxon>Bacteria</taxon>
        <taxon>Pseudomonadati</taxon>
        <taxon>Pseudomonadota</taxon>
        <taxon>Alphaproteobacteria</taxon>
        <taxon>environmental samples</taxon>
    </lineage>
</organism>
<dbReference type="Pfam" id="PF05990">
    <property type="entry name" value="DUF900"/>
    <property type="match status" value="1"/>
</dbReference>
<feature type="transmembrane region" description="Helical" evidence="1">
    <location>
        <begin position="21"/>
        <end position="42"/>
    </location>
</feature>
<dbReference type="EMBL" id="FLUO01000001">
    <property type="protein sequence ID" value="SBW02551.1"/>
    <property type="molecule type" value="Genomic_DNA"/>
</dbReference>
<protein>
    <recommendedName>
        <fullName evidence="3">Alpha/beta fold hydrolase</fullName>
    </recommendedName>
</protein>
<dbReference type="InterPro" id="IPR029058">
    <property type="entry name" value="AB_hydrolase_fold"/>
</dbReference>
<accession>A0A212JSY6</accession>
<keyword evidence="1" id="KW-0812">Transmembrane</keyword>
<dbReference type="InterPro" id="IPR010297">
    <property type="entry name" value="DUF900_hydrolase"/>
</dbReference>
<gene>
    <name evidence="2" type="ORF">KL86APRO_11609</name>
</gene>
<reference evidence="2" key="1">
    <citation type="submission" date="2016-04" db="EMBL/GenBank/DDBJ databases">
        <authorList>
            <person name="Evans L.H."/>
            <person name="Alamgir A."/>
            <person name="Owens N."/>
            <person name="Weber N.D."/>
            <person name="Virtaneva K."/>
            <person name="Barbian K."/>
            <person name="Babar A."/>
            <person name="Rosenke K."/>
        </authorList>
    </citation>
    <scope>NUCLEOTIDE SEQUENCE</scope>
    <source>
        <strain evidence="2">86</strain>
    </source>
</reference>
<proteinExistence type="predicted"/>